<comment type="caution">
    <text evidence="1">The sequence shown here is derived from an EMBL/GenBank/DDBJ whole genome shotgun (WGS) entry which is preliminary data.</text>
</comment>
<keyword evidence="2" id="KW-1185">Reference proteome</keyword>
<name>A0ACC0NLR1_RHOML</name>
<dbReference type="Proteomes" id="UP001062846">
    <property type="component" value="Chromosome 5"/>
</dbReference>
<evidence type="ECO:0000313" key="1">
    <source>
        <dbReference type="EMBL" id="KAI8553512.1"/>
    </source>
</evidence>
<dbReference type="EMBL" id="CM046392">
    <property type="protein sequence ID" value="KAI8553512.1"/>
    <property type="molecule type" value="Genomic_DNA"/>
</dbReference>
<evidence type="ECO:0000313" key="2">
    <source>
        <dbReference type="Proteomes" id="UP001062846"/>
    </source>
</evidence>
<proteinExistence type="predicted"/>
<protein>
    <submittedName>
        <fullName evidence="1">Uncharacterized protein</fullName>
    </submittedName>
</protein>
<sequence>MTNEMMRRRIERRRPVVTRAAPPSPPATHRRLTWPSPSLCRRSISTSPISVAAVAVKVSDSPDLSRRRQDPRSAVRGGGVGGGAVSGDDAGCYSRFRVGTGSWST</sequence>
<organism evidence="1 2">
    <name type="scientific">Rhododendron molle</name>
    <name type="common">Chinese azalea</name>
    <name type="synonym">Azalea mollis</name>
    <dbReference type="NCBI Taxonomy" id="49168"/>
    <lineage>
        <taxon>Eukaryota</taxon>
        <taxon>Viridiplantae</taxon>
        <taxon>Streptophyta</taxon>
        <taxon>Embryophyta</taxon>
        <taxon>Tracheophyta</taxon>
        <taxon>Spermatophyta</taxon>
        <taxon>Magnoliopsida</taxon>
        <taxon>eudicotyledons</taxon>
        <taxon>Gunneridae</taxon>
        <taxon>Pentapetalae</taxon>
        <taxon>asterids</taxon>
        <taxon>Ericales</taxon>
        <taxon>Ericaceae</taxon>
        <taxon>Ericoideae</taxon>
        <taxon>Rhodoreae</taxon>
        <taxon>Rhododendron</taxon>
    </lineage>
</organism>
<gene>
    <name evidence="1" type="ORF">RHMOL_Rhmol05G0021800</name>
</gene>
<reference evidence="1" key="1">
    <citation type="submission" date="2022-02" db="EMBL/GenBank/DDBJ databases">
        <title>Plant Genome Project.</title>
        <authorList>
            <person name="Zhang R.-G."/>
        </authorList>
    </citation>
    <scope>NUCLEOTIDE SEQUENCE</scope>
    <source>
        <strain evidence="1">AT1</strain>
    </source>
</reference>
<accession>A0ACC0NLR1</accession>